<accession>A0A642UI12</accession>
<comment type="similarity">
    <text evidence="3">Belongs to the SPS2 family.</text>
</comment>
<dbReference type="AlphaFoldDB" id="A0A642UI12"/>
<proteinExistence type="inferred from homology"/>
<dbReference type="GO" id="GO:0009277">
    <property type="term" value="C:fungal-type cell wall"/>
    <property type="evidence" value="ECO:0007669"/>
    <property type="project" value="TreeGrafter"/>
</dbReference>
<keyword evidence="4" id="KW-0134">Cell wall</keyword>
<dbReference type="EMBL" id="SWFT01000158">
    <property type="protein sequence ID" value="KAA8897306.1"/>
    <property type="molecule type" value="Genomic_DNA"/>
</dbReference>
<evidence type="ECO:0000256" key="4">
    <source>
        <dbReference type="ARBA" id="ARBA00022512"/>
    </source>
</evidence>
<dbReference type="Proteomes" id="UP000449547">
    <property type="component" value="Unassembled WGS sequence"/>
</dbReference>
<feature type="signal peptide" evidence="9">
    <location>
        <begin position="1"/>
        <end position="19"/>
    </location>
</feature>
<dbReference type="SUPFAM" id="SSF52058">
    <property type="entry name" value="L domain-like"/>
    <property type="match status" value="2"/>
</dbReference>
<evidence type="ECO:0000256" key="1">
    <source>
        <dbReference type="ARBA" id="ARBA00004191"/>
    </source>
</evidence>
<comment type="caution">
    <text evidence="10">The sequence shown here is derived from an EMBL/GenBank/DDBJ whole genome shotgun (WGS) entry which is preliminary data.</text>
</comment>
<protein>
    <recommendedName>
        <fullName evidence="12">Receptor L-domain domain-containing protein</fullName>
    </recommendedName>
</protein>
<evidence type="ECO:0000313" key="10">
    <source>
        <dbReference type="EMBL" id="KAA8897306.1"/>
    </source>
</evidence>
<evidence type="ECO:0000256" key="6">
    <source>
        <dbReference type="ARBA" id="ARBA00022729"/>
    </source>
</evidence>
<comment type="subcellular location">
    <subcellularLocation>
        <location evidence="2">Cell membrane</location>
        <topology evidence="2">Lipid-anchor</topology>
        <topology evidence="2">GPI-anchor</topology>
    </subcellularLocation>
    <subcellularLocation>
        <location evidence="1">Secreted</location>
        <location evidence="1">Cell wall</location>
    </subcellularLocation>
</comment>
<dbReference type="Gene3D" id="3.80.20.20">
    <property type="entry name" value="Receptor L-domain"/>
    <property type="match status" value="1"/>
</dbReference>
<evidence type="ECO:0000256" key="2">
    <source>
        <dbReference type="ARBA" id="ARBA00004609"/>
    </source>
</evidence>
<dbReference type="RefSeq" id="XP_034009907.1">
    <property type="nucleotide sequence ID" value="XM_034158248.1"/>
</dbReference>
<feature type="compositionally biased region" description="Low complexity" evidence="8">
    <location>
        <begin position="375"/>
        <end position="394"/>
    </location>
</feature>
<evidence type="ECO:0000256" key="5">
    <source>
        <dbReference type="ARBA" id="ARBA00022525"/>
    </source>
</evidence>
<sequence length="414" mass="42715">MVSFKSAVVVATAVSGAVAASSSAKCSFSTTVTDAAGVAALNACPTLSGDITVEGDGLGGAVDLSQVQVLKGNLDLTNSTSVTSISLGGLEEVDGQLNIAKFTSVFNIDFTKLSSVTGNLSLVTMPSLSGMNLNTGLTKLNSLTISDTALSELTGLVSNVTEMAYLDLDNNKNMSSIKLPLKKITDSLILSFNDDNANVTLDSLEEAYSVVIQDVASVSLKKLKAVNSTFQIAYGFFEDLELPNLEEVDGSVRIVANTQLLNVSFPKLTTIGGELGFENNTKLEDLGDAFPEVTDIKGALNIKGDIGSFELPKLKQVAGTFTLESTNDELDCSKALDKSKVKANDPVCSAPAKKDTSSGSDSASATSTGKGGKQSGDSKSSDSSSSNNSDNKKSGAAAIFPSLAAVIGAFMIMA</sequence>
<dbReference type="PANTHER" id="PTHR31018:SF3">
    <property type="entry name" value="RECEPTOR PROTEIN-TYROSINE KINASE"/>
    <property type="match status" value="1"/>
</dbReference>
<evidence type="ECO:0000256" key="7">
    <source>
        <dbReference type="ARBA" id="ARBA00023180"/>
    </source>
</evidence>
<keyword evidence="11" id="KW-1185">Reference proteome</keyword>
<dbReference type="GO" id="GO:0031505">
    <property type="term" value="P:fungal-type cell wall organization"/>
    <property type="evidence" value="ECO:0007669"/>
    <property type="project" value="TreeGrafter"/>
</dbReference>
<dbReference type="PANTHER" id="PTHR31018">
    <property type="entry name" value="SPORULATION-SPECIFIC PROTEIN-RELATED"/>
    <property type="match status" value="1"/>
</dbReference>
<keyword evidence="5" id="KW-0964">Secreted</keyword>
<evidence type="ECO:0000313" key="11">
    <source>
        <dbReference type="Proteomes" id="UP000449547"/>
    </source>
</evidence>
<feature type="compositionally biased region" description="Low complexity" evidence="8">
    <location>
        <begin position="357"/>
        <end position="368"/>
    </location>
</feature>
<dbReference type="GO" id="GO:0005886">
    <property type="term" value="C:plasma membrane"/>
    <property type="evidence" value="ECO:0007669"/>
    <property type="project" value="UniProtKB-SubCell"/>
</dbReference>
<dbReference type="VEuPathDB" id="FungiDB:DIURU_005283"/>
<evidence type="ECO:0008006" key="12">
    <source>
        <dbReference type="Google" id="ProtNLM"/>
    </source>
</evidence>
<evidence type="ECO:0000256" key="9">
    <source>
        <dbReference type="SAM" id="SignalP"/>
    </source>
</evidence>
<gene>
    <name evidence="10" type="ORF">DIURU_005283</name>
</gene>
<dbReference type="OMA" id="GHNYECT"/>
<dbReference type="OrthoDB" id="536881at2759"/>
<keyword evidence="7" id="KW-0325">Glycoprotein</keyword>
<evidence type="ECO:0000256" key="3">
    <source>
        <dbReference type="ARBA" id="ARBA00005798"/>
    </source>
</evidence>
<dbReference type="GeneID" id="54783934"/>
<dbReference type="InterPro" id="IPR051648">
    <property type="entry name" value="CWI-Assembly_Regulator"/>
</dbReference>
<feature type="region of interest" description="Disordered" evidence="8">
    <location>
        <begin position="345"/>
        <end position="394"/>
    </location>
</feature>
<keyword evidence="6 9" id="KW-0732">Signal</keyword>
<name>A0A642UI12_DIURU</name>
<organism evidence="10 11">
    <name type="scientific">Diutina rugosa</name>
    <name type="common">Yeast</name>
    <name type="synonym">Candida rugosa</name>
    <dbReference type="NCBI Taxonomy" id="5481"/>
    <lineage>
        <taxon>Eukaryota</taxon>
        <taxon>Fungi</taxon>
        <taxon>Dikarya</taxon>
        <taxon>Ascomycota</taxon>
        <taxon>Saccharomycotina</taxon>
        <taxon>Pichiomycetes</taxon>
        <taxon>Debaryomycetaceae</taxon>
        <taxon>Diutina</taxon>
    </lineage>
</organism>
<dbReference type="GO" id="GO:0009986">
    <property type="term" value="C:cell surface"/>
    <property type="evidence" value="ECO:0007669"/>
    <property type="project" value="TreeGrafter"/>
</dbReference>
<reference evidence="10 11" key="1">
    <citation type="submission" date="2019-07" db="EMBL/GenBank/DDBJ databases">
        <title>Genome assembly of two rare yeast pathogens: Diutina rugosa and Trichomonascus ciferrii.</title>
        <authorList>
            <person name="Mixao V."/>
            <person name="Saus E."/>
            <person name="Hansen A."/>
            <person name="Lass-Flor C."/>
            <person name="Gabaldon T."/>
        </authorList>
    </citation>
    <scope>NUCLEOTIDE SEQUENCE [LARGE SCALE GENOMIC DNA]</scope>
    <source>
        <strain evidence="10 11">CBS 613</strain>
    </source>
</reference>
<evidence type="ECO:0000256" key="8">
    <source>
        <dbReference type="SAM" id="MobiDB-lite"/>
    </source>
</evidence>
<dbReference type="InterPro" id="IPR036941">
    <property type="entry name" value="Rcpt_L-dom_sf"/>
</dbReference>
<feature type="chain" id="PRO_5024980472" description="Receptor L-domain domain-containing protein" evidence="9">
    <location>
        <begin position="20"/>
        <end position="414"/>
    </location>
</feature>